<dbReference type="PANTHER" id="PTHR10509:SF14">
    <property type="entry name" value="CAFFEOYL-COA O-METHYLTRANSFERASE 3-RELATED"/>
    <property type="match status" value="1"/>
</dbReference>
<dbReference type="InterPro" id="IPR029063">
    <property type="entry name" value="SAM-dependent_MTases_sf"/>
</dbReference>
<dbReference type="Proteomes" id="UP000664109">
    <property type="component" value="Unassembled WGS sequence"/>
</dbReference>
<dbReference type="Pfam" id="PF01596">
    <property type="entry name" value="Methyltransf_3"/>
    <property type="match status" value="1"/>
</dbReference>
<evidence type="ECO:0000313" key="4">
    <source>
        <dbReference type="EMBL" id="MBM9624571.1"/>
    </source>
</evidence>
<sequence>MTLGKYVELSEDLYQYMSGHNPKPDAVAEELIKRTTALGQAAEMQVPPEQGALLTLLAQLLGARHVVEVGTFTGYSTLCLARGVGPDGHVLTCDLSTEWTDIAHEAWERAGVADRIDLRVGPAAVALASLPGTPSIDMAFIDADKPGYIGYWEQLVPRLRPGGLIVADNVFYGGHAADPRATGNAAAIRAFNDHVAADVRVDPVMLPIADGITLARKVPLTPGGTS</sequence>
<evidence type="ECO:0000256" key="3">
    <source>
        <dbReference type="ARBA" id="ARBA00022691"/>
    </source>
</evidence>
<keyword evidence="5" id="KW-1185">Reference proteome</keyword>
<dbReference type="CDD" id="cd02440">
    <property type="entry name" value="AdoMet_MTases"/>
    <property type="match status" value="1"/>
</dbReference>
<evidence type="ECO:0000256" key="1">
    <source>
        <dbReference type="ARBA" id="ARBA00022603"/>
    </source>
</evidence>
<name>A0ABS2V4R9_9ACTN</name>
<geneLocation type="plasmid" evidence="4">
    <name>unnamed1</name>
</geneLocation>
<dbReference type="PANTHER" id="PTHR10509">
    <property type="entry name" value="O-METHYLTRANSFERASE-RELATED"/>
    <property type="match status" value="1"/>
</dbReference>
<dbReference type="InterPro" id="IPR002935">
    <property type="entry name" value="SAM_O-MeTrfase"/>
</dbReference>
<dbReference type="Gene3D" id="3.40.50.150">
    <property type="entry name" value="Vaccinia Virus protein VP39"/>
    <property type="match status" value="1"/>
</dbReference>
<protein>
    <submittedName>
        <fullName evidence="4">O-methyltransferase</fullName>
    </submittedName>
</protein>
<proteinExistence type="predicted"/>
<keyword evidence="3" id="KW-0949">S-adenosyl-L-methionine</keyword>
<keyword evidence="2" id="KW-0808">Transferase</keyword>
<accession>A0ABS2V4R9</accession>
<gene>
    <name evidence="4" type="ORF">JE024_39215</name>
</gene>
<keyword evidence="4" id="KW-0614">Plasmid</keyword>
<reference evidence="4 5" key="1">
    <citation type="journal article" date="2016" name="Arch. Microbiol.">
        <title>Streptomyces zhihengii sp. nov., isolated from rhizospheric soil of Psammosilene tunicoides.</title>
        <authorList>
            <person name="Huang M.J."/>
            <person name="Fei J.J."/>
            <person name="Salam N."/>
            <person name="Kim C.J."/>
            <person name="Hozzein W.N."/>
            <person name="Xiao M."/>
            <person name="Huang H.Q."/>
            <person name="Li W.J."/>
        </authorList>
    </citation>
    <scope>NUCLEOTIDE SEQUENCE [LARGE SCALE GENOMIC DNA]</scope>
    <source>
        <strain evidence="4 5">YIM T102</strain>
    </source>
</reference>
<dbReference type="SUPFAM" id="SSF53335">
    <property type="entry name" value="S-adenosyl-L-methionine-dependent methyltransferases"/>
    <property type="match status" value="1"/>
</dbReference>
<evidence type="ECO:0000313" key="5">
    <source>
        <dbReference type="Proteomes" id="UP000664109"/>
    </source>
</evidence>
<dbReference type="EMBL" id="JAFEJA010000003">
    <property type="protein sequence ID" value="MBM9624571.1"/>
    <property type="molecule type" value="Genomic_DNA"/>
</dbReference>
<dbReference type="RefSeq" id="WP_205378737.1">
    <property type="nucleotide sequence ID" value="NZ_JAFEJA010000003.1"/>
</dbReference>
<dbReference type="InterPro" id="IPR050362">
    <property type="entry name" value="Cation-dep_OMT"/>
</dbReference>
<organism evidence="4 5">
    <name type="scientific">Streptomyces zhihengii</name>
    <dbReference type="NCBI Taxonomy" id="1818004"/>
    <lineage>
        <taxon>Bacteria</taxon>
        <taxon>Bacillati</taxon>
        <taxon>Actinomycetota</taxon>
        <taxon>Actinomycetes</taxon>
        <taxon>Kitasatosporales</taxon>
        <taxon>Streptomycetaceae</taxon>
        <taxon>Streptomyces</taxon>
    </lineage>
</organism>
<keyword evidence="1" id="KW-0489">Methyltransferase</keyword>
<dbReference type="PROSITE" id="PS51682">
    <property type="entry name" value="SAM_OMT_I"/>
    <property type="match status" value="1"/>
</dbReference>
<evidence type="ECO:0000256" key="2">
    <source>
        <dbReference type="ARBA" id="ARBA00022679"/>
    </source>
</evidence>
<comment type="caution">
    <text evidence="4">The sequence shown here is derived from an EMBL/GenBank/DDBJ whole genome shotgun (WGS) entry which is preliminary data.</text>
</comment>